<evidence type="ECO:0000256" key="9">
    <source>
        <dbReference type="SAM" id="Phobius"/>
    </source>
</evidence>
<dbReference type="NCBIfam" id="TIGR01297">
    <property type="entry name" value="CDF"/>
    <property type="match status" value="1"/>
</dbReference>
<dbReference type="Proteomes" id="UP001499988">
    <property type="component" value="Unassembled WGS sequence"/>
</dbReference>
<evidence type="ECO:0000256" key="5">
    <source>
        <dbReference type="ARBA" id="ARBA00022692"/>
    </source>
</evidence>
<evidence type="ECO:0000259" key="11">
    <source>
        <dbReference type="Pfam" id="PF16916"/>
    </source>
</evidence>
<dbReference type="InterPro" id="IPR027470">
    <property type="entry name" value="Cation_efflux_CTD"/>
</dbReference>
<keyword evidence="4" id="KW-0410">Iron transport</keyword>
<keyword evidence="13" id="KW-1185">Reference proteome</keyword>
<feature type="transmembrane region" description="Helical" evidence="9">
    <location>
        <begin position="12"/>
        <end position="31"/>
    </location>
</feature>
<keyword evidence="3" id="KW-0813">Transport</keyword>
<dbReference type="Pfam" id="PF01545">
    <property type="entry name" value="Cation_efflux"/>
    <property type="match status" value="1"/>
</dbReference>
<keyword evidence="7 9" id="KW-1133">Transmembrane helix</keyword>
<keyword evidence="6" id="KW-0862">Zinc</keyword>
<protein>
    <submittedName>
        <fullName evidence="12">Cation diffusion facilitator family transporter</fullName>
    </submittedName>
</protein>
<dbReference type="Gene3D" id="3.30.70.1350">
    <property type="entry name" value="Cation efflux protein, cytoplasmic domain"/>
    <property type="match status" value="1"/>
</dbReference>
<comment type="similarity">
    <text evidence="2">Belongs to the cation diffusion facilitator (CDF) transporter (TC 2.A.4) family. FieF subfamily.</text>
</comment>
<dbReference type="InterPro" id="IPR058533">
    <property type="entry name" value="Cation_efflux_TM"/>
</dbReference>
<accession>A0ABP9F5X3</accession>
<dbReference type="InterPro" id="IPR027469">
    <property type="entry name" value="Cation_efflux_TMD_sf"/>
</dbReference>
<evidence type="ECO:0000256" key="7">
    <source>
        <dbReference type="ARBA" id="ARBA00022989"/>
    </source>
</evidence>
<evidence type="ECO:0000313" key="13">
    <source>
        <dbReference type="Proteomes" id="UP001499988"/>
    </source>
</evidence>
<evidence type="ECO:0000256" key="6">
    <source>
        <dbReference type="ARBA" id="ARBA00022906"/>
    </source>
</evidence>
<keyword evidence="6" id="KW-0864">Zinc transport</keyword>
<keyword evidence="5 9" id="KW-0812">Transmembrane</keyword>
<comment type="subcellular location">
    <subcellularLocation>
        <location evidence="1">Membrane</location>
        <topology evidence="1">Multi-pass membrane protein</topology>
    </subcellularLocation>
</comment>
<comment type="caution">
    <text evidence="12">The sequence shown here is derived from an EMBL/GenBank/DDBJ whole genome shotgun (WGS) entry which is preliminary data.</text>
</comment>
<proteinExistence type="inferred from homology"/>
<name>A0ABP9F5X3_9GAMM</name>
<feature type="transmembrane region" description="Helical" evidence="9">
    <location>
        <begin position="79"/>
        <end position="100"/>
    </location>
</feature>
<feature type="transmembrane region" description="Helical" evidence="9">
    <location>
        <begin position="158"/>
        <end position="177"/>
    </location>
</feature>
<organism evidence="12 13">
    <name type="scientific">Ferrimonas pelagia</name>
    <dbReference type="NCBI Taxonomy" id="1177826"/>
    <lineage>
        <taxon>Bacteria</taxon>
        <taxon>Pseudomonadati</taxon>
        <taxon>Pseudomonadota</taxon>
        <taxon>Gammaproteobacteria</taxon>
        <taxon>Alteromonadales</taxon>
        <taxon>Ferrimonadaceae</taxon>
        <taxon>Ferrimonas</taxon>
    </lineage>
</organism>
<evidence type="ECO:0000256" key="8">
    <source>
        <dbReference type="ARBA" id="ARBA00023136"/>
    </source>
</evidence>
<dbReference type="InterPro" id="IPR036837">
    <property type="entry name" value="Cation_efflux_CTD_sf"/>
</dbReference>
<gene>
    <name evidence="12" type="ORF">GCM10023333_30320</name>
</gene>
<dbReference type="InterPro" id="IPR002524">
    <property type="entry name" value="Cation_efflux"/>
</dbReference>
<keyword evidence="8 9" id="KW-0472">Membrane</keyword>
<feature type="domain" description="Cation efflux protein transmembrane" evidence="10">
    <location>
        <begin position="15"/>
        <end position="209"/>
    </location>
</feature>
<dbReference type="Pfam" id="PF16916">
    <property type="entry name" value="ZT_dimer"/>
    <property type="match status" value="1"/>
</dbReference>
<dbReference type="InterPro" id="IPR050291">
    <property type="entry name" value="CDF_Transporter"/>
</dbReference>
<dbReference type="PANTHER" id="PTHR43840:SF15">
    <property type="entry name" value="MITOCHONDRIAL METAL TRANSPORTER 1-RELATED"/>
    <property type="match status" value="1"/>
</dbReference>
<dbReference type="RefSeq" id="WP_345336288.1">
    <property type="nucleotide sequence ID" value="NZ_BAABJZ010000094.1"/>
</dbReference>
<dbReference type="EMBL" id="BAABJZ010000094">
    <property type="protein sequence ID" value="GAA4895061.1"/>
    <property type="molecule type" value="Genomic_DNA"/>
</dbReference>
<evidence type="ECO:0000313" key="12">
    <source>
        <dbReference type="EMBL" id="GAA4895061.1"/>
    </source>
</evidence>
<evidence type="ECO:0000256" key="3">
    <source>
        <dbReference type="ARBA" id="ARBA00022448"/>
    </source>
</evidence>
<evidence type="ECO:0000256" key="2">
    <source>
        <dbReference type="ARBA" id="ARBA00010212"/>
    </source>
</evidence>
<evidence type="ECO:0000256" key="4">
    <source>
        <dbReference type="ARBA" id="ARBA00022496"/>
    </source>
</evidence>
<dbReference type="PANTHER" id="PTHR43840">
    <property type="entry name" value="MITOCHONDRIAL METAL TRANSPORTER 1-RELATED"/>
    <property type="match status" value="1"/>
</dbReference>
<keyword evidence="4" id="KW-0408">Iron</keyword>
<keyword evidence="6" id="KW-0406">Ion transport</keyword>
<dbReference type="SUPFAM" id="SSF161111">
    <property type="entry name" value="Cation efflux protein transmembrane domain-like"/>
    <property type="match status" value="1"/>
</dbReference>
<evidence type="ECO:0000256" key="1">
    <source>
        <dbReference type="ARBA" id="ARBA00004141"/>
    </source>
</evidence>
<feature type="domain" description="Cation efflux protein cytoplasmic" evidence="11">
    <location>
        <begin position="217"/>
        <end position="290"/>
    </location>
</feature>
<dbReference type="Gene3D" id="1.20.1510.10">
    <property type="entry name" value="Cation efflux protein transmembrane domain"/>
    <property type="match status" value="1"/>
</dbReference>
<reference evidence="13" key="1">
    <citation type="journal article" date="2019" name="Int. J. Syst. Evol. Microbiol.">
        <title>The Global Catalogue of Microorganisms (GCM) 10K type strain sequencing project: providing services to taxonomists for standard genome sequencing and annotation.</title>
        <authorList>
            <consortium name="The Broad Institute Genomics Platform"/>
            <consortium name="The Broad Institute Genome Sequencing Center for Infectious Disease"/>
            <person name="Wu L."/>
            <person name="Ma J."/>
        </authorList>
    </citation>
    <scope>NUCLEOTIDE SEQUENCE [LARGE SCALE GENOMIC DNA]</scope>
    <source>
        <strain evidence="13">JCM 18401</strain>
    </source>
</reference>
<evidence type="ECO:0000259" key="10">
    <source>
        <dbReference type="Pfam" id="PF01545"/>
    </source>
</evidence>
<sequence length="305" mass="32828">MEQQHIKQGVQRITWLGLWANLALALFKIVAGTLGHSRAVVADGVHSLSDLISDIAVLIGVNIWSAPADSDHPYGHQRFETAVTLFIGVMMFVAALGIAWDAHSAWQQQSLRDTGMIALIAALSSIAIKEGLFRWTLREGQRLGSSAVIANAWHHRSDAYSSMPAAIAVAGAMLLPGQLWIDLIGAGVIALFILHASVKICLPAFHELLDKGAPEGVTARLTELALAVDGVQEIHKLRTRFHGGLMVDMHLTVNGNLTVRQGHAIAEAVEQKLLSEGNDVREVLIHIDPCDASAAERISAPSLVR</sequence>
<dbReference type="SUPFAM" id="SSF160240">
    <property type="entry name" value="Cation efflux protein cytoplasmic domain-like"/>
    <property type="match status" value="1"/>
</dbReference>